<proteinExistence type="predicted"/>
<dbReference type="EMBL" id="KZ819287">
    <property type="protein sequence ID" value="PWN99680.1"/>
    <property type="molecule type" value="Genomic_DNA"/>
</dbReference>
<evidence type="ECO:0000313" key="3">
    <source>
        <dbReference type="Proteomes" id="UP000245946"/>
    </source>
</evidence>
<dbReference type="Proteomes" id="UP000245946">
    <property type="component" value="Unassembled WGS sequence"/>
</dbReference>
<reference evidence="2 3" key="1">
    <citation type="journal article" date="2018" name="Mol. Biol. Evol.">
        <title>Broad Genomic Sampling Reveals a Smut Pathogenic Ancestry of the Fungal Clade Ustilaginomycotina.</title>
        <authorList>
            <person name="Kijpornyongpan T."/>
            <person name="Mondo S.J."/>
            <person name="Barry K."/>
            <person name="Sandor L."/>
            <person name="Lee J."/>
            <person name="Lipzen A."/>
            <person name="Pangilinan J."/>
            <person name="LaButti K."/>
            <person name="Hainaut M."/>
            <person name="Henrissat B."/>
            <person name="Grigoriev I.V."/>
            <person name="Spatafora J.W."/>
            <person name="Aime M.C."/>
        </authorList>
    </citation>
    <scope>NUCLEOTIDE SEQUENCE [LARGE SCALE GENOMIC DNA]</scope>
    <source>
        <strain evidence="2 3">MCA 4186</strain>
    </source>
</reference>
<feature type="signal peptide" evidence="1">
    <location>
        <begin position="1"/>
        <end position="39"/>
    </location>
</feature>
<dbReference type="GeneID" id="37267064"/>
<feature type="chain" id="PRO_5016418811" evidence="1">
    <location>
        <begin position="40"/>
        <end position="194"/>
    </location>
</feature>
<evidence type="ECO:0000256" key="1">
    <source>
        <dbReference type="SAM" id="SignalP"/>
    </source>
</evidence>
<sequence length="194" mass="21075">MSSHQLSMISSLPFFSLPSLLPLLLAASSLSSRAPRAFAQRICVATRLDDEATREVEEGDARWSRTRRARMERLEVCEEDGEWPLHTYRRHGLRFLLRDDGAKGRFEVCVYRLYHEDLSLPSPAPNTLIVHARVLHSVAAAATGNAGTATPTPAGATAATGAATATAAVLDSGMRELEGLARRCAGVCVFVRDE</sequence>
<organism evidence="2 3">
    <name type="scientific">Tilletiopsis washingtonensis</name>
    <dbReference type="NCBI Taxonomy" id="58919"/>
    <lineage>
        <taxon>Eukaryota</taxon>
        <taxon>Fungi</taxon>
        <taxon>Dikarya</taxon>
        <taxon>Basidiomycota</taxon>
        <taxon>Ustilaginomycotina</taxon>
        <taxon>Exobasidiomycetes</taxon>
        <taxon>Entylomatales</taxon>
        <taxon>Entylomatales incertae sedis</taxon>
        <taxon>Tilletiopsis</taxon>
    </lineage>
</organism>
<dbReference type="AlphaFoldDB" id="A0A316ZDA1"/>
<keyword evidence="1" id="KW-0732">Signal</keyword>
<evidence type="ECO:0000313" key="2">
    <source>
        <dbReference type="EMBL" id="PWN99680.1"/>
    </source>
</evidence>
<protein>
    <submittedName>
        <fullName evidence="2">Uncharacterized protein</fullName>
    </submittedName>
</protein>
<name>A0A316ZDA1_9BASI</name>
<gene>
    <name evidence="2" type="ORF">FA09DRAFT_215224</name>
</gene>
<keyword evidence="3" id="KW-1185">Reference proteome</keyword>
<dbReference type="RefSeq" id="XP_025599959.1">
    <property type="nucleotide sequence ID" value="XM_025739518.1"/>
</dbReference>
<accession>A0A316ZDA1</accession>